<dbReference type="PANTHER" id="PTHR22916:SF3">
    <property type="entry name" value="UDP-GLCNAC:BETAGAL BETA-1,3-N-ACETYLGLUCOSAMINYLTRANSFERASE-LIKE PROTEIN 1"/>
    <property type="match status" value="1"/>
</dbReference>
<dbReference type="InterPro" id="IPR001173">
    <property type="entry name" value="Glyco_trans_2-like"/>
</dbReference>
<evidence type="ECO:0000313" key="3">
    <source>
        <dbReference type="Proteomes" id="UP000186206"/>
    </source>
</evidence>
<dbReference type="SUPFAM" id="SSF53448">
    <property type="entry name" value="Nucleotide-diphospho-sugar transferases"/>
    <property type="match status" value="1"/>
</dbReference>
<sequence length="266" mass="30998">MSLNEKVSIIIPLYNGSSFIAKTIDSCLNQTYRNIEVILIDDCSTDKSRETIKPYEGQVKIIYNEVNCGISKSVNKAMSLASGEFFILLGHDDILPSRHVELMLHEFEIDVVSVHCNSIYIDMDDKHGLMKKSDDIQFEKTLNCAFELSIDNFINSCGMIHRTSLFNRVGGWDESYRNYGEWLFYIKSLEFGRIKYTDVSRSLYRRHGNNITNSFSNKEVIKSLNDYKFHCRRLAYLRVVPSFFEKIKYAKSLSVEKIKYLYYLLK</sequence>
<feature type="domain" description="Glycosyltransferase 2-like" evidence="1">
    <location>
        <begin position="8"/>
        <end position="165"/>
    </location>
</feature>
<keyword evidence="3" id="KW-1185">Reference proteome</keyword>
<proteinExistence type="predicted"/>
<evidence type="ECO:0000259" key="1">
    <source>
        <dbReference type="Pfam" id="PF00535"/>
    </source>
</evidence>
<gene>
    <name evidence="2" type="ORF">BIY21_14070</name>
</gene>
<dbReference type="InterPro" id="IPR029044">
    <property type="entry name" value="Nucleotide-diphossugar_trans"/>
</dbReference>
<dbReference type="Pfam" id="PF00535">
    <property type="entry name" value="Glycos_transf_2"/>
    <property type="match status" value="1"/>
</dbReference>
<accession>A0ABX3FGF7</accession>
<dbReference type="Proteomes" id="UP000186206">
    <property type="component" value="Unassembled WGS sequence"/>
</dbReference>
<organism evidence="2 3">
    <name type="scientific">Vibrio ponticus</name>
    <dbReference type="NCBI Taxonomy" id="265668"/>
    <lineage>
        <taxon>Bacteria</taxon>
        <taxon>Pseudomonadati</taxon>
        <taxon>Pseudomonadota</taxon>
        <taxon>Gammaproteobacteria</taxon>
        <taxon>Vibrionales</taxon>
        <taxon>Vibrionaceae</taxon>
        <taxon>Vibrio</taxon>
    </lineage>
</organism>
<comment type="caution">
    <text evidence="2">The sequence shown here is derived from an EMBL/GenBank/DDBJ whole genome shotgun (WGS) entry which is preliminary data.</text>
</comment>
<dbReference type="EMBL" id="MJMI01000100">
    <property type="protein sequence ID" value="OLQ89953.1"/>
    <property type="molecule type" value="Genomic_DNA"/>
</dbReference>
<evidence type="ECO:0000313" key="2">
    <source>
        <dbReference type="EMBL" id="OLQ89953.1"/>
    </source>
</evidence>
<reference evidence="2 3" key="1">
    <citation type="submission" date="2016-09" db="EMBL/GenBank/DDBJ databases">
        <title>Genomic Taxonomy of the Vibrionaceae.</title>
        <authorList>
            <person name="Gonzalez-Castillo A."/>
            <person name="Gomez-Gil B."/>
            <person name="Enciso-Ibarra K."/>
        </authorList>
    </citation>
    <scope>NUCLEOTIDE SEQUENCE [LARGE SCALE GENOMIC DNA]</scope>
    <source>
        <strain evidence="2 3">CAIM 1731</strain>
    </source>
</reference>
<name>A0ABX3FGF7_9VIBR</name>
<protein>
    <recommendedName>
        <fullName evidence="1">Glycosyltransferase 2-like domain-containing protein</fullName>
    </recommendedName>
</protein>
<dbReference type="Gene3D" id="3.90.550.10">
    <property type="entry name" value="Spore Coat Polysaccharide Biosynthesis Protein SpsA, Chain A"/>
    <property type="match status" value="1"/>
</dbReference>
<dbReference type="PANTHER" id="PTHR22916">
    <property type="entry name" value="GLYCOSYLTRANSFERASE"/>
    <property type="match status" value="1"/>
</dbReference>